<dbReference type="AlphaFoldDB" id="A0A0K2SKJ3"/>
<keyword evidence="4 7" id="KW-0547">Nucleotide-binding</keyword>
<comment type="function">
    <text evidence="7">Catalyzes the ATP-dependent phosphorylation of L-homoserine to L-homoserine phosphate.</text>
</comment>
<dbReference type="PIRSF" id="PIRSF000676">
    <property type="entry name" value="Homoser_kin"/>
    <property type="match status" value="1"/>
</dbReference>
<dbReference type="KEGG" id="lpil:LIP_1771"/>
<dbReference type="GO" id="GO:0005737">
    <property type="term" value="C:cytoplasm"/>
    <property type="evidence" value="ECO:0007669"/>
    <property type="project" value="UniProtKB-SubCell"/>
</dbReference>
<comment type="similarity">
    <text evidence="7">Belongs to the GHMP kinase family. Homoserine kinase subfamily.</text>
</comment>
<protein>
    <recommendedName>
        <fullName evidence="7 8">Homoserine kinase</fullName>
        <shortName evidence="7">HK</shortName>
        <shortName evidence="7">HSK</shortName>
        <ecNumber evidence="7 8">2.7.1.39</ecNumber>
    </recommendedName>
</protein>
<dbReference type="Gene3D" id="3.30.230.10">
    <property type="match status" value="1"/>
</dbReference>
<dbReference type="NCBIfam" id="TIGR00191">
    <property type="entry name" value="thrB"/>
    <property type="match status" value="1"/>
</dbReference>
<dbReference type="EMBL" id="AP014924">
    <property type="protein sequence ID" value="BAS27615.1"/>
    <property type="molecule type" value="Genomic_DNA"/>
</dbReference>
<dbReference type="Pfam" id="PF00288">
    <property type="entry name" value="GHMP_kinases_N"/>
    <property type="match status" value="1"/>
</dbReference>
<dbReference type="UniPathway" id="UPA00050">
    <property type="reaction ID" value="UER00064"/>
</dbReference>
<feature type="region of interest" description="Disordered" evidence="9">
    <location>
        <begin position="32"/>
        <end position="57"/>
    </location>
</feature>
<feature type="domain" description="GHMP kinase C-terminal" evidence="11">
    <location>
        <begin position="203"/>
        <end position="278"/>
    </location>
</feature>
<evidence type="ECO:0000256" key="8">
    <source>
        <dbReference type="NCBIfam" id="TIGR00191"/>
    </source>
</evidence>
<reference evidence="13" key="1">
    <citation type="submission" date="2015-07" db="EMBL/GenBank/DDBJ databases">
        <title>Complete genome sequence and phylogenetic analysis of Limnochorda pilosa.</title>
        <authorList>
            <person name="Watanabe M."/>
            <person name="Kojima H."/>
            <person name="Fukui M."/>
        </authorList>
    </citation>
    <scope>NUCLEOTIDE SEQUENCE [LARGE SCALE GENOMIC DNA]</scope>
    <source>
        <strain evidence="13">HC45</strain>
    </source>
</reference>
<dbReference type="STRING" id="1555112.LIP_1771"/>
<keyword evidence="3 7" id="KW-0791">Threonine biosynthesis</keyword>
<dbReference type="HAMAP" id="MF_00384">
    <property type="entry name" value="Homoser_kinase"/>
    <property type="match status" value="1"/>
</dbReference>
<dbReference type="PRINTS" id="PR00958">
    <property type="entry name" value="HOMSERKINASE"/>
</dbReference>
<evidence type="ECO:0000313" key="13">
    <source>
        <dbReference type="Proteomes" id="UP000065807"/>
    </source>
</evidence>
<dbReference type="Gene3D" id="3.30.70.890">
    <property type="entry name" value="GHMP kinase, C-terminal domain"/>
    <property type="match status" value="1"/>
</dbReference>
<comment type="subcellular location">
    <subcellularLocation>
        <location evidence="7">Cytoplasm</location>
    </subcellularLocation>
</comment>
<evidence type="ECO:0000259" key="11">
    <source>
        <dbReference type="Pfam" id="PF08544"/>
    </source>
</evidence>
<evidence type="ECO:0000256" key="4">
    <source>
        <dbReference type="ARBA" id="ARBA00022741"/>
    </source>
</evidence>
<gene>
    <name evidence="7" type="primary">thrB</name>
    <name evidence="12" type="ORF">LIP_1771</name>
</gene>
<dbReference type="PANTHER" id="PTHR20861">
    <property type="entry name" value="HOMOSERINE/4-DIPHOSPHOCYTIDYL-2-C-METHYL-D-ERYTHRITOL KINASE"/>
    <property type="match status" value="1"/>
</dbReference>
<dbReference type="GO" id="GO:0004413">
    <property type="term" value="F:homoserine kinase activity"/>
    <property type="evidence" value="ECO:0007669"/>
    <property type="project" value="UniProtKB-UniRule"/>
</dbReference>
<dbReference type="Pfam" id="PF08544">
    <property type="entry name" value="GHMP_kinases_C"/>
    <property type="match status" value="1"/>
</dbReference>
<evidence type="ECO:0000256" key="1">
    <source>
        <dbReference type="ARBA" id="ARBA00022605"/>
    </source>
</evidence>
<organism evidence="12 13">
    <name type="scientific">Limnochorda pilosa</name>
    <dbReference type="NCBI Taxonomy" id="1555112"/>
    <lineage>
        <taxon>Bacteria</taxon>
        <taxon>Bacillati</taxon>
        <taxon>Bacillota</taxon>
        <taxon>Limnochordia</taxon>
        <taxon>Limnochordales</taxon>
        <taxon>Limnochordaceae</taxon>
        <taxon>Limnochorda</taxon>
    </lineage>
</organism>
<name>A0A0K2SKJ3_LIMPI</name>
<dbReference type="InterPro" id="IPR014721">
    <property type="entry name" value="Ribsml_uS5_D2-typ_fold_subgr"/>
</dbReference>
<evidence type="ECO:0000256" key="7">
    <source>
        <dbReference type="HAMAP-Rule" id="MF_00384"/>
    </source>
</evidence>
<keyword evidence="5 7" id="KW-0418">Kinase</keyword>
<dbReference type="InterPro" id="IPR006204">
    <property type="entry name" value="GHMP_kinase_N_dom"/>
</dbReference>
<feature type="binding site" evidence="7">
    <location>
        <begin position="90"/>
        <end position="100"/>
    </location>
    <ligand>
        <name>ATP</name>
        <dbReference type="ChEBI" id="CHEBI:30616"/>
    </ligand>
</feature>
<keyword evidence="2 7" id="KW-0808">Transferase</keyword>
<reference evidence="13" key="2">
    <citation type="journal article" date="2016" name="Int. J. Syst. Evol. Microbiol.">
        <title>Complete genome sequence and cell structure of Limnochorda pilosa, a Gram-negative spore-former within the phylum Firmicutes.</title>
        <authorList>
            <person name="Watanabe M."/>
            <person name="Kojima H."/>
            <person name="Fukui M."/>
        </authorList>
    </citation>
    <scope>NUCLEOTIDE SEQUENCE [LARGE SCALE GENOMIC DNA]</scope>
    <source>
        <strain evidence="13">HC45</strain>
    </source>
</reference>
<sequence>MRVPATVANLGPGFDALGLALDLVNEVEMEVLGEEEDPASATAEVEVQGEGEQELPGDASNRVAQAACLLWRQVRGRAPRLRLRCTNHIPLRSGLGSSAAAAVGGLVAAQRLLGGPLPPDELLALAWELEGHGDNAAPALAGGLTVLLPGARRFLRLDPPPLDVALALPDRRWSTEASRGVLPDQVPRQDAVFNLTASAALVASLALGRHDLLAIAMQDRLHQPHRLPHVPGAPEALEAAMGAGALGAALAGAGPAVVALAPPGLGEAVAGAMAAAFEAAGEPARPLACRPAGEGALGQA</sequence>
<dbReference type="InterPro" id="IPR036554">
    <property type="entry name" value="GHMP_kinase_C_sf"/>
</dbReference>
<dbReference type="SUPFAM" id="SSF54211">
    <property type="entry name" value="Ribosomal protein S5 domain 2-like"/>
    <property type="match status" value="1"/>
</dbReference>
<evidence type="ECO:0000256" key="2">
    <source>
        <dbReference type="ARBA" id="ARBA00022679"/>
    </source>
</evidence>
<dbReference type="EC" id="2.7.1.39" evidence="7 8"/>
<evidence type="ECO:0000256" key="6">
    <source>
        <dbReference type="ARBA" id="ARBA00022840"/>
    </source>
</evidence>
<keyword evidence="6 7" id="KW-0067">ATP-binding</keyword>
<feature type="domain" description="GHMP kinase N-terminal" evidence="10">
    <location>
        <begin position="62"/>
        <end position="143"/>
    </location>
</feature>
<dbReference type="PATRIC" id="fig|1555112.3.peg.1803"/>
<evidence type="ECO:0000313" key="12">
    <source>
        <dbReference type="EMBL" id="BAS27615.1"/>
    </source>
</evidence>
<evidence type="ECO:0000256" key="5">
    <source>
        <dbReference type="ARBA" id="ARBA00022777"/>
    </source>
</evidence>
<dbReference type="SUPFAM" id="SSF55060">
    <property type="entry name" value="GHMP Kinase, C-terminal domain"/>
    <property type="match status" value="1"/>
</dbReference>
<dbReference type="GO" id="GO:0005524">
    <property type="term" value="F:ATP binding"/>
    <property type="evidence" value="ECO:0007669"/>
    <property type="project" value="UniProtKB-UniRule"/>
</dbReference>
<keyword evidence="1 7" id="KW-0028">Amino-acid biosynthesis</keyword>
<dbReference type="PANTHER" id="PTHR20861:SF1">
    <property type="entry name" value="HOMOSERINE KINASE"/>
    <property type="match status" value="1"/>
</dbReference>
<comment type="pathway">
    <text evidence="7">Amino-acid biosynthesis; L-threonine biosynthesis; L-threonine from L-aspartate: step 4/5.</text>
</comment>
<comment type="catalytic activity">
    <reaction evidence="7">
        <text>L-homoserine + ATP = O-phospho-L-homoserine + ADP + H(+)</text>
        <dbReference type="Rhea" id="RHEA:13985"/>
        <dbReference type="ChEBI" id="CHEBI:15378"/>
        <dbReference type="ChEBI" id="CHEBI:30616"/>
        <dbReference type="ChEBI" id="CHEBI:57476"/>
        <dbReference type="ChEBI" id="CHEBI:57590"/>
        <dbReference type="ChEBI" id="CHEBI:456216"/>
        <dbReference type="EC" id="2.7.1.39"/>
    </reaction>
</comment>
<keyword evidence="13" id="KW-1185">Reference proteome</keyword>
<dbReference type="InterPro" id="IPR000870">
    <property type="entry name" value="Homoserine_kinase"/>
</dbReference>
<dbReference type="GO" id="GO:0009088">
    <property type="term" value="P:threonine biosynthetic process"/>
    <property type="evidence" value="ECO:0007669"/>
    <property type="project" value="UniProtKB-UniRule"/>
</dbReference>
<dbReference type="InterPro" id="IPR013750">
    <property type="entry name" value="GHMP_kinase_C_dom"/>
</dbReference>
<accession>A0A0K2SKJ3</accession>
<evidence type="ECO:0000259" key="10">
    <source>
        <dbReference type="Pfam" id="PF00288"/>
    </source>
</evidence>
<proteinExistence type="inferred from homology"/>
<keyword evidence="7" id="KW-0963">Cytoplasm</keyword>
<dbReference type="InterPro" id="IPR020568">
    <property type="entry name" value="Ribosomal_Su5_D2-typ_SF"/>
</dbReference>
<dbReference type="Proteomes" id="UP000065807">
    <property type="component" value="Chromosome"/>
</dbReference>
<evidence type="ECO:0000256" key="3">
    <source>
        <dbReference type="ARBA" id="ARBA00022697"/>
    </source>
</evidence>
<evidence type="ECO:0000256" key="9">
    <source>
        <dbReference type="SAM" id="MobiDB-lite"/>
    </source>
</evidence>